<proteinExistence type="predicted"/>
<keyword evidence="2" id="KW-1185">Reference proteome</keyword>
<dbReference type="OrthoDB" id="9117073at2"/>
<evidence type="ECO:0000313" key="1">
    <source>
        <dbReference type="EMBL" id="TDG19889.1"/>
    </source>
</evidence>
<protein>
    <submittedName>
        <fullName evidence="1">Uncharacterized protein</fullName>
    </submittedName>
</protein>
<dbReference type="EMBL" id="SMRP01000019">
    <property type="protein sequence ID" value="TDG19889.1"/>
    <property type="molecule type" value="Genomic_DNA"/>
</dbReference>
<dbReference type="Proteomes" id="UP000295722">
    <property type="component" value="Unassembled WGS sequence"/>
</dbReference>
<evidence type="ECO:0000313" key="2">
    <source>
        <dbReference type="Proteomes" id="UP000295722"/>
    </source>
</evidence>
<organism evidence="1 2">
    <name type="scientific">Paraburkholderia silviterrae</name>
    <dbReference type="NCBI Taxonomy" id="2528715"/>
    <lineage>
        <taxon>Bacteria</taxon>
        <taxon>Pseudomonadati</taxon>
        <taxon>Pseudomonadota</taxon>
        <taxon>Betaproteobacteria</taxon>
        <taxon>Burkholderiales</taxon>
        <taxon>Burkholderiaceae</taxon>
        <taxon>Paraburkholderia</taxon>
    </lineage>
</organism>
<reference evidence="1 2" key="1">
    <citation type="submission" date="2019-03" db="EMBL/GenBank/DDBJ databases">
        <title>Paraburkholderia sp. 4M-K11, isolated from subtropical forest soil.</title>
        <authorList>
            <person name="Gao Z.-H."/>
            <person name="Qiu L.-H."/>
        </authorList>
    </citation>
    <scope>NUCLEOTIDE SEQUENCE [LARGE SCALE GENOMIC DNA]</scope>
    <source>
        <strain evidence="1 2">4M-K11</strain>
    </source>
</reference>
<accession>A0A4V2ZYD0</accession>
<dbReference type="RefSeq" id="WP_133198268.1">
    <property type="nucleotide sequence ID" value="NZ_JBHUCW010000030.1"/>
</dbReference>
<name>A0A4V2ZYD0_9BURK</name>
<sequence>MSALFEIKPWQVRERSARIGISDHHFDAFAAGLIDNAPDLWTSDALAIQRKDCYDGVALGQCIYHLDYRRCTRRDLKLFSAHGQLPPKHVCDPLRIPVHPNCRYSVHCHRVSSVVGEILARAQRSAISAPAETASR</sequence>
<dbReference type="AlphaFoldDB" id="A0A4V2ZYD0"/>
<gene>
    <name evidence="1" type="ORF">EYW47_28970</name>
</gene>
<comment type="caution">
    <text evidence="1">The sequence shown here is derived from an EMBL/GenBank/DDBJ whole genome shotgun (WGS) entry which is preliminary data.</text>
</comment>